<dbReference type="Proteomes" id="UP000593562">
    <property type="component" value="Unassembled WGS sequence"/>
</dbReference>
<accession>A0A7J7DXT3</accession>
<dbReference type="AlphaFoldDB" id="A0A7J7DXT3"/>
<proteinExistence type="predicted"/>
<keyword evidence="3" id="KW-1185">Reference proteome</keyword>
<keyword evidence="1" id="KW-1133">Transmembrane helix</keyword>
<organism evidence="2 3">
    <name type="scientific">Tripterygium wilfordii</name>
    <name type="common">Thunder God vine</name>
    <dbReference type="NCBI Taxonomy" id="458696"/>
    <lineage>
        <taxon>Eukaryota</taxon>
        <taxon>Viridiplantae</taxon>
        <taxon>Streptophyta</taxon>
        <taxon>Embryophyta</taxon>
        <taxon>Tracheophyta</taxon>
        <taxon>Spermatophyta</taxon>
        <taxon>Magnoliopsida</taxon>
        <taxon>eudicotyledons</taxon>
        <taxon>Gunneridae</taxon>
        <taxon>Pentapetalae</taxon>
        <taxon>rosids</taxon>
        <taxon>fabids</taxon>
        <taxon>Celastrales</taxon>
        <taxon>Celastraceae</taxon>
        <taxon>Tripterygium</taxon>
    </lineage>
</organism>
<protein>
    <submittedName>
        <fullName evidence="2">Cold-acclimation family protein</fullName>
    </submittedName>
</protein>
<feature type="transmembrane region" description="Helical" evidence="1">
    <location>
        <begin position="58"/>
        <end position="77"/>
    </location>
</feature>
<keyword evidence="1" id="KW-0812">Transmembrane</keyword>
<reference evidence="2 3" key="1">
    <citation type="journal article" date="2020" name="Nat. Commun.">
        <title>Genome of Tripterygium wilfordii and identification of cytochrome P450 involved in triptolide biosynthesis.</title>
        <authorList>
            <person name="Tu L."/>
            <person name="Su P."/>
            <person name="Zhang Z."/>
            <person name="Gao L."/>
            <person name="Wang J."/>
            <person name="Hu T."/>
            <person name="Zhou J."/>
            <person name="Zhang Y."/>
            <person name="Zhao Y."/>
            <person name="Liu Y."/>
            <person name="Song Y."/>
            <person name="Tong Y."/>
            <person name="Lu Y."/>
            <person name="Yang J."/>
            <person name="Xu C."/>
            <person name="Jia M."/>
            <person name="Peters R.J."/>
            <person name="Huang L."/>
            <person name="Gao W."/>
        </authorList>
    </citation>
    <scope>NUCLEOTIDE SEQUENCE [LARGE SCALE GENOMIC DNA]</scope>
    <source>
        <strain evidence="3">cv. XIE 37</strain>
        <tissue evidence="2">Leaf</tissue>
    </source>
</reference>
<evidence type="ECO:0000313" key="3">
    <source>
        <dbReference type="Proteomes" id="UP000593562"/>
    </source>
</evidence>
<dbReference type="EMBL" id="JAAARO010000002">
    <property type="protein sequence ID" value="KAF5751133.1"/>
    <property type="molecule type" value="Genomic_DNA"/>
</dbReference>
<comment type="caution">
    <text evidence="2">The sequence shown here is derived from an EMBL/GenBank/DDBJ whole genome shotgun (WGS) entry which is preliminary data.</text>
</comment>
<name>A0A7J7DXT3_TRIWF</name>
<dbReference type="InParanoid" id="A0A7J7DXT3"/>
<keyword evidence="1" id="KW-0472">Membrane</keyword>
<gene>
    <name evidence="2" type="ORF">HS088_TW02G00143</name>
</gene>
<feature type="transmembrane region" description="Helical" evidence="1">
    <location>
        <begin position="83"/>
        <end position="101"/>
    </location>
</feature>
<sequence>MSCYCMLFAARTHQSFWWFQEFIHKGSWNIKHSRHSPPVGLSCLGTNHRPPVITPSQAVAEFYIILVMYLFCVNYDLFHTLNCSQSCGFFFLIMNCIFLFVW</sequence>
<evidence type="ECO:0000256" key="1">
    <source>
        <dbReference type="SAM" id="Phobius"/>
    </source>
</evidence>
<evidence type="ECO:0000313" key="2">
    <source>
        <dbReference type="EMBL" id="KAF5751133.1"/>
    </source>
</evidence>